<dbReference type="GO" id="GO:0036444">
    <property type="term" value="P:calcium import into the mitochondrion"/>
    <property type="evidence" value="ECO:0007669"/>
    <property type="project" value="TreeGrafter"/>
</dbReference>
<gene>
    <name evidence="13" type="ORF">M6B38_305740</name>
</gene>
<evidence type="ECO:0000259" key="12">
    <source>
        <dbReference type="Pfam" id="PF04678"/>
    </source>
</evidence>
<comment type="caution">
    <text evidence="13">The sequence shown here is derived from an EMBL/GenBank/DDBJ whole genome shotgun (WGS) entry which is preliminary data.</text>
</comment>
<evidence type="ECO:0000256" key="6">
    <source>
        <dbReference type="ARBA" id="ARBA00022837"/>
    </source>
</evidence>
<dbReference type="PANTHER" id="PTHR13462">
    <property type="entry name" value="CALCIUM UNIPORTER PROTEIN, MITOCHONDRIAL"/>
    <property type="match status" value="1"/>
</dbReference>
<keyword evidence="10" id="KW-0175">Coiled coil</keyword>
<evidence type="ECO:0000256" key="4">
    <source>
        <dbReference type="ARBA" id="ARBA00022568"/>
    </source>
</evidence>
<sequence length="313" mass="35788">MAYRKTFAHRFLSIATVSSESCVPSVNNKPFLFKNQVLAGLRFSLQTAAVPYADRIPRVPTGDMLMDRIRDSIRLEGLYPPKKEERVCIKISVEEAKKVLRAWQVEEVRKKLRGMGSYISYPELVKVCCEVTGRYEPRSEIAQLLDNSGAVIILGNIVFLQPDLVAKAIEGVIPVPEKDLQRKRKELEAMEEKKVEIDRRAEAQVKRELWGGLGLISLQTAGFTRLTFWELSWDVMEPICFFVTSLYFIAGYAFFLRTSREPSFEGFFSSRFGMKQRSLMKAHNFDVEKLDELKRAYYGPSATPNSCSRVTND</sequence>
<keyword evidence="3" id="KW-0813">Transport</keyword>
<dbReference type="Pfam" id="PF04678">
    <property type="entry name" value="MCU"/>
    <property type="match status" value="1"/>
</dbReference>
<dbReference type="GO" id="GO:0051560">
    <property type="term" value="P:mitochondrial calcium ion homeostasis"/>
    <property type="evidence" value="ECO:0007669"/>
    <property type="project" value="InterPro"/>
</dbReference>
<dbReference type="AlphaFoldDB" id="A0AAX6HLN1"/>
<keyword evidence="9 11" id="KW-0472">Membrane</keyword>
<evidence type="ECO:0000313" key="14">
    <source>
        <dbReference type="Proteomes" id="UP001140949"/>
    </source>
</evidence>
<evidence type="ECO:0000313" key="13">
    <source>
        <dbReference type="EMBL" id="KAJ6841673.1"/>
    </source>
</evidence>
<evidence type="ECO:0000256" key="10">
    <source>
        <dbReference type="SAM" id="Coils"/>
    </source>
</evidence>
<dbReference type="PANTHER" id="PTHR13462:SF31">
    <property type="entry name" value="CALCIUM UNIPORTER PROTEIN 1, MITOCHONDRIAL"/>
    <property type="match status" value="1"/>
</dbReference>
<keyword evidence="4" id="KW-0109">Calcium transport</keyword>
<keyword evidence="8" id="KW-0406">Ion transport</keyword>
<evidence type="ECO:0000256" key="11">
    <source>
        <dbReference type="SAM" id="Phobius"/>
    </source>
</evidence>
<keyword evidence="5 11" id="KW-0812">Transmembrane</keyword>
<keyword evidence="6" id="KW-0106">Calcium</keyword>
<keyword evidence="14" id="KW-1185">Reference proteome</keyword>
<dbReference type="EMBL" id="JANAVB010008400">
    <property type="protein sequence ID" value="KAJ6841673.1"/>
    <property type="molecule type" value="Genomic_DNA"/>
</dbReference>
<accession>A0AAX6HLN1</accession>
<protein>
    <submittedName>
        <fullName evidence="13">Calcium uniporter protein 2, mitochondrial-like</fullName>
    </submittedName>
</protein>
<dbReference type="Proteomes" id="UP001140949">
    <property type="component" value="Unassembled WGS sequence"/>
</dbReference>
<evidence type="ECO:0000256" key="3">
    <source>
        <dbReference type="ARBA" id="ARBA00022448"/>
    </source>
</evidence>
<evidence type="ECO:0000256" key="9">
    <source>
        <dbReference type="ARBA" id="ARBA00023136"/>
    </source>
</evidence>
<feature type="transmembrane region" description="Helical" evidence="11">
    <location>
        <begin position="235"/>
        <end position="255"/>
    </location>
</feature>
<feature type="coiled-coil region" evidence="10">
    <location>
        <begin position="180"/>
        <end position="207"/>
    </location>
</feature>
<keyword evidence="7 11" id="KW-1133">Transmembrane helix</keyword>
<proteinExistence type="inferred from homology"/>
<evidence type="ECO:0000256" key="1">
    <source>
        <dbReference type="ARBA" id="ARBA00004141"/>
    </source>
</evidence>
<evidence type="ECO:0000256" key="7">
    <source>
        <dbReference type="ARBA" id="ARBA00022989"/>
    </source>
</evidence>
<evidence type="ECO:0000256" key="2">
    <source>
        <dbReference type="ARBA" id="ARBA00005653"/>
    </source>
</evidence>
<dbReference type="InterPro" id="IPR039055">
    <property type="entry name" value="MCU_fam"/>
</dbReference>
<reference evidence="13" key="1">
    <citation type="journal article" date="2023" name="GigaByte">
        <title>Genome assembly of the bearded iris, Iris pallida Lam.</title>
        <authorList>
            <person name="Bruccoleri R.E."/>
            <person name="Oakeley E.J."/>
            <person name="Faust A.M.E."/>
            <person name="Altorfer M."/>
            <person name="Dessus-Babus S."/>
            <person name="Burckhardt D."/>
            <person name="Oertli M."/>
            <person name="Naumann U."/>
            <person name="Petersen F."/>
            <person name="Wong J."/>
        </authorList>
    </citation>
    <scope>NUCLEOTIDE SEQUENCE</scope>
    <source>
        <strain evidence="13">GSM-AAB239-AS_SAM_17_03QT</strain>
    </source>
</reference>
<dbReference type="InterPro" id="IPR006769">
    <property type="entry name" value="MCU_C"/>
</dbReference>
<name>A0AAX6HLN1_IRIPA</name>
<evidence type="ECO:0000256" key="5">
    <source>
        <dbReference type="ARBA" id="ARBA00022692"/>
    </source>
</evidence>
<comment type="subcellular location">
    <subcellularLocation>
        <location evidence="1">Membrane</location>
        <topology evidence="1">Multi-pass membrane protein</topology>
    </subcellularLocation>
</comment>
<dbReference type="GO" id="GO:1990246">
    <property type="term" value="C:uniplex complex"/>
    <property type="evidence" value="ECO:0007669"/>
    <property type="project" value="TreeGrafter"/>
</dbReference>
<dbReference type="GO" id="GO:0005262">
    <property type="term" value="F:calcium channel activity"/>
    <property type="evidence" value="ECO:0007669"/>
    <property type="project" value="TreeGrafter"/>
</dbReference>
<reference evidence="13" key="2">
    <citation type="submission" date="2023-04" db="EMBL/GenBank/DDBJ databases">
        <authorList>
            <person name="Bruccoleri R.E."/>
            <person name="Oakeley E.J."/>
            <person name="Faust A.-M."/>
            <person name="Dessus-Babus S."/>
            <person name="Altorfer M."/>
            <person name="Burckhardt D."/>
            <person name="Oertli M."/>
            <person name="Naumann U."/>
            <person name="Petersen F."/>
            <person name="Wong J."/>
        </authorList>
    </citation>
    <scope>NUCLEOTIDE SEQUENCE</scope>
    <source>
        <strain evidence="13">GSM-AAB239-AS_SAM_17_03QT</strain>
        <tissue evidence="13">Leaf</tissue>
    </source>
</reference>
<organism evidence="13 14">
    <name type="scientific">Iris pallida</name>
    <name type="common">Sweet iris</name>
    <dbReference type="NCBI Taxonomy" id="29817"/>
    <lineage>
        <taxon>Eukaryota</taxon>
        <taxon>Viridiplantae</taxon>
        <taxon>Streptophyta</taxon>
        <taxon>Embryophyta</taxon>
        <taxon>Tracheophyta</taxon>
        <taxon>Spermatophyta</taxon>
        <taxon>Magnoliopsida</taxon>
        <taxon>Liliopsida</taxon>
        <taxon>Asparagales</taxon>
        <taxon>Iridaceae</taxon>
        <taxon>Iridoideae</taxon>
        <taxon>Irideae</taxon>
        <taxon>Iris</taxon>
    </lineage>
</organism>
<feature type="domain" description="Calcium uniporter protein C-terminal" evidence="12">
    <location>
        <begin position="138"/>
        <end position="293"/>
    </location>
</feature>
<comment type="similarity">
    <text evidence="2">Belongs to the MCU (TC 1.A.77) family.</text>
</comment>
<feature type="transmembrane region" description="Helical" evidence="11">
    <location>
        <begin position="209"/>
        <end position="229"/>
    </location>
</feature>
<dbReference type="GO" id="GO:0015292">
    <property type="term" value="F:uniporter activity"/>
    <property type="evidence" value="ECO:0007669"/>
    <property type="project" value="TreeGrafter"/>
</dbReference>
<evidence type="ECO:0000256" key="8">
    <source>
        <dbReference type="ARBA" id="ARBA00023065"/>
    </source>
</evidence>